<proteinExistence type="predicted"/>
<dbReference type="EMBL" id="CH991546">
    <property type="protein sequence ID" value="EDQ90848.1"/>
    <property type="molecule type" value="Genomic_DNA"/>
</dbReference>
<feature type="region of interest" description="Disordered" evidence="1">
    <location>
        <begin position="135"/>
        <end position="158"/>
    </location>
</feature>
<feature type="compositionally biased region" description="Basic and acidic residues" evidence="1">
    <location>
        <begin position="519"/>
        <end position="529"/>
    </location>
</feature>
<accession>A9UV78</accession>
<feature type="compositionally biased region" description="Polar residues" evidence="1">
    <location>
        <begin position="453"/>
        <end position="467"/>
    </location>
</feature>
<feature type="region of interest" description="Disordered" evidence="1">
    <location>
        <begin position="275"/>
        <end position="379"/>
    </location>
</feature>
<evidence type="ECO:0000313" key="3">
    <source>
        <dbReference type="Proteomes" id="UP000001357"/>
    </source>
</evidence>
<feature type="compositionally biased region" description="Polar residues" evidence="1">
    <location>
        <begin position="358"/>
        <end position="367"/>
    </location>
</feature>
<dbReference type="RefSeq" id="XP_001744145.1">
    <property type="nucleotide sequence ID" value="XM_001744093.1"/>
</dbReference>
<feature type="region of interest" description="Disordered" evidence="1">
    <location>
        <begin position="218"/>
        <end position="250"/>
    </location>
</feature>
<dbReference type="AlphaFoldDB" id="A9UV78"/>
<protein>
    <recommendedName>
        <fullName evidence="4">DBF4-type domain-containing protein</fullName>
    </recommendedName>
</protein>
<keyword evidence="3" id="KW-1185">Reference proteome</keyword>
<dbReference type="GeneID" id="5889505"/>
<feature type="region of interest" description="Disordered" evidence="1">
    <location>
        <begin position="392"/>
        <end position="426"/>
    </location>
</feature>
<feature type="compositionally biased region" description="Basic and acidic residues" evidence="1">
    <location>
        <begin position="401"/>
        <end position="410"/>
    </location>
</feature>
<sequence length="608" mass="66634">MLKAVRETGVRASERNAASTRAALSALTSAPIAGTSATSIATSTLTVTSSTGRRQEIVCVSDFCANLGLPTTSRLAQKLRQPLEHLKSTESNPAPRASGARILTFQHPFFKVDDPYYKQFYKEFPKHFPALNFDTDEGSPFSRSRRKRRKASLKHRSLPKPAEATGYCECCRLTYHSGLRAHLKDSTHLANLENERMWEPCTAWLDMYHPSFVFRTSPPSETSTIEAPSHSDHQETSSLFPERDDDLPMPTYRERLLSPERPQSPPPTAIADSIAAQDKTKRSASAHSDDQLAPRASQEAPTQLSNTQVNKEPMAPSKTIPTSPSTSEHLDNGPSPILSARSPSPNPPRRITRRMSLRSDSSKTTNQRGRRHSSSEVELSVPVAMGLPLLPTVTPALGSDKTIEACDRKPPPRHSQRSRARHSPLKQVDADALELATTCKHEHHEDGGDVTHDLNTLNDAHNNTSPTPIVPANPVKKPTVAQEPASAAQPGVSPVEAQLHQEQATEIMPTATTADLDEPTPKRSEETTLHRRLTKPPPSTGAEQSNTKLGEAALPSVHTQPPSPVDPAQATIHPVACQATNDEGLVALRLRFMTEVRVRSRKMFQRAL</sequence>
<feature type="compositionally biased region" description="Basic residues" evidence="1">
    <location>
        <begin position="411"/>
        <end position="424"/>
    </location>
</feature>
<evidence type="ECO:0008006" key="4">
    <source>
        <dbReference type="Google" id="ProtNLM"/>
    </source>
</evidence>
<feature type="region of interest" description="Disordered" evidence="1">
    <location>
        <begin position="442"/>
        <end position="546"/>
    </location>
</feature>
<dbReference type="InterPro" id="IPR038545">
    <property type="entry name" value="Znf_DBF_sf"/>
</dbReference>
<feature type="compositionally biased region" description="Basic and acidic residues" evidence="1">
    <location>
        <begin position="442"/>
        <end position="452"/>
    </location>
</feature>
<evidence type="ECO:0000256" key="1">
    <source>
        <dbReference type="SAM" id="MobiDB-lite"/>
    </source>
</evidence>
<dbReference type="InParanoid" id="A9UV78"/>
<name>A9UV78_MONBE</name>
<organism evidence="2 3">
    <name type="scientific">Monosiga brevicollis</name>
    <name type="common">Choanoflagellate</name>
    <dbReference type="NCBI Taxonomy" id="81824"/>
    <lineage>
        <taxon>Eukaryota</taxon>
        <taxon>Choanoflagellata</taxon>
        <taxon>Craspedida</taxon>
        <taxon>Salpingoecidae</taxon>
        <taxon>Monosiga</taxon>
    </lineage>
</organism>
<gene>
    <name evidence="2" type="ORF">MONBRDRAFT_23915</name>
</gene>
<feature type="compositionally biased region" description="Basic residues" evidence="1">
    <location>
        <begin position="143"/>
        <end position="158"/>
    </location>
</feature>
<dbReference type="Gene3D" id="6.10.250.3410">
    <property type="entry name" value="DBF zinc finger"/>
    <property type="match status" value="1"/>
</dbReference>
<reference evidence="2 3" key="1">
    <citation type="journal article" date="2008" name="Nature">
        <title>The genome of the choanoflagellate Monosiga brevicollis and the origin of metazoans.</title>
        <authorList>
            <consortium name="JGI Sequencing"/>
            <person name="King N."/>
            <person name="Westbrook M.J."/>
            <person name="Young S.L."/>
            <person name="Kuo A."/>
            <person name="Abedin M."/>
            <person name="Chapman J."/>
            <person name="Fairclough S."/>
            <person name="Hellsten U."/>
            <person name="Isogai Y."/>
            <person name="Letunic I."/>
            <person name="Marr M."/>
            <person name="Pincus D."/>
            <person name="Putnam N."/>
            <person name="Rokas A."/>
            <person name="Wright K.J."/>
            <person name="Zuzow R."/>
            <person name="Dirks W."/>
            <person name="Good M."/>
            <person name="Goodstein D."/>
            <person name="Lemons D."/>
            <person name="Li W."/>
            <person name="Lyons J.B."/>
            <person name="Morris A."/>
            <person name="Nichols S."/>
            <person name="Richter D.J."/>
            <person name="Salamov A."/>
            <person name="Bork P."/>
            <person name="Lim W.A."/>
            <person name="Manning G."/>
            <person name="Miller W.T."/>
            <person name="McGinnis W."/>
            <person name="Shapiro H."/>
            <person name="Tjian R."/>
            <person name="Grigoriev I.V."/>
            <person name="Rokhsar D."/>
        </authorList>
    </citation>
    <scope>NUCLEOTIDE SEQUENCE [LARGE SCALE GENOMIC DNA]</scope>
    <source>
        <strain evidence="3">MX1 / ATCC 50154</strain>
    </source>
</reference>
<evidence type="ECO:0000313" key="2">
    <source>
        <dbReference type="EMBL" id="EDQ90848.1"/>
    </source>
</evidence>
<feature type="compositionally biased region" description="Polar residues" evidence="1">
    <location>
        <begin position="299"/>
        <end position="310"/>
    </location>
</feature>
<dbReference type="KEGG" id="mbr:MONBRDRAFT_23915"/>
<feature type="compositionally biased region" description="Low complexity" evidence="1">
    <location>
        <begin position="316"/>
        <end position="327"/>
    </location>
</feature>
<dbReference type="Proteomes" id="UP000001357">
    <property type="component" value="Unassembled WGS sequence"/>
</dbReference>